<evidence type="ECO:0000256" key="1">
    <source>
        <dbReference type="ARBA" id="ARBA00022723"/>
    </source>
</evidence>
<gene>
    <name evidence="9" type="ORF">BJX66DRAFT_134762</name>
</gene>
<reference evidence="9 10" key="1">
    <citation type="submission" date="2024-07" db="EMBL/GenBank/DDBJ databases">
        <title>Section-level genome sequencing and comparative genomics of Aspergillus sections Usti and Cavernicolus.</title>
        <authorList>
            <consortium name="Lawrence Berkeley National Laboratory"/>
            <person name="Nybo J.L."/>
            <person name="Vesth T.C."/>
            <person name="Theobald S."/>
            <person name="Frisvad J.C."/>
            <person name="Larsen T.O."/>
            <person name="Kjaerboelling I."/>
            <person name="Rothschild-Mancinelli K."/>
            <person name="Lyhne E.K."/>
            <person name="Kogle M.E."/>
            <person name="Barry K."/>
            <person name="Clum A."/>
            <person name="Na H."/>
            <person name="Ledsgaard L."/>
            <person name="Lin J."/>
            <person name="Lipzen A."/>
            <person name="Kuo A."/>
            <person name="Riley R."/>
            <person name="Mondo S."/>
            <person name="Labutti K."/>
            <person name="Haridas S."/>
            <person name="Pangalinan J."/>
            <person name="Salamov A.A."/>
            <person name="Simmons B.A."/>
            <person name="Magnuson J.K."/>
            <person name="Chen J."/>
            <person name="Drula E."/>
            <person name="Henrissat B."/>
            <person name="Wiebenga A."/>
            <person name="Lubbers R.J."/>
            <person name="Gomes A.C."/>
            <person name="Makela M.R."/>
            <person name="Stajich J."/>
            <person name="Grigoriev I.V."/>
            <person name="Mortensen U.H."/>
            <person name="De Vries R.P."/>
            <person name="Baker S.E."/>
            <person name="Andersen M.R."/>
        </authorList>
    </citation>
    <scope>NUCLEOTIDE SEQUENCE [LARGE SCALE GENOMIC DNA]</scope>
    <source>
        <strain evidence="9 10">CBS 209.92</strain>
    </source>
</reference>
<sequence length="728" mass="81322">MSRMRSHTCQICNKAFSKSEHLTRHERGHTNERPYGCLVCGKFYSRSDVLRRHERGHRNASLQSQEQSVGDTKVLPPSSEEMPHHSAAMVNYFYMPDISLDSMNGSQLSDHQPALGMNPQDPLFHASPSCWSPGAPLEVDMLDFTLTPTVSEWAHLPSLPLSKIAEISSLGIPTSIATRAPTETDILPANTVTETCSTRLPAHQETKSARTAFRACSGSGLDNIAAGENYPACLSQRLQPRMNEETLPSAQQLTLYANLFFRRFHSLLPVVHVPSFKTTPENSLLFISICSVGSLFVGSPYAFAQGTRLFERLNKVIQSSWESTLARSRTDALAMVLAAIIGQTFAILSGRPKDLILADVLHGTVMAWARESDKSALPFPCDPNEMDLSEGMDIDEQWRRWIDHEQRRRVDIALNIQDAELASLLHHEPIRKHRLTQYPRLASDVLFMAATASEWAGIYKNTMTPLTRMTILTLDDPLQAAGADSKFAAYGVLESINALVLEARRSQSFDEHESTRLSNLLMRWWRKYSVYLLPEENGGDCVTLPVLWHSIYLVIYADMELLERVSRRDAQAAAGTNGSLVRSWSRSLDASKCVVHAFLVRCYVERMTVSTEPAIHLPRALFGAAISWFCFTHIGGQQGIDARAFDTPEIQSIRRHTVVPVQLEKGIRDSVFADLSHVHHFIDLLNRVGRWGISASFASVLCSVVEGTRSYEPSTVSRRQRVPSHCVA</sequence>
<dbReference type="InterPro" id="IPR007219">
    <property type="entry name" value="XnlR_reg_dom"/>
</dbReference>
<dbReference type="PANTHER" id="PTHR47660">
    <property type="entry name" value="TRANSCRIPTION FACTOR WITH C2H2 AND ZN(2)-CYS(6) DNA BINDING DOMAIN (EUROFUNG)-RELATED-RELATED"/>
    <property type="match status" value="1"/>
</dbReference>
<dbReference type="Proteomes" id="UP001610563">
    <property type="component" value="Unassembled WGS sequence"/>
</dbReference>
<keyword evidence="2" id="KW-0862">Zinc</keyword>
<dbReference type="CDD" id="cd12148">
    <property type="entry name" value="fungal_TF_MHR"/>
    <property type="match status" value="1"/>
</dbReference>
<keyword evidence="10" id="KW-1185">Reference proteome</keyword>
<dbReference type="Pfam" id="PF00096">
    <property type="entry name" value="zf-C2H2"/>
    <property type="match status" value="2"/>
</dbReference>
<keyword evidence="3" id="KW-0805">Transcription regulation</keyword>
<keyword evidence="6" id="KW-0863">Zinc-finger</keyword>
<evidence type="ECO:0000256" key="6">
    <source>
        <dbReference type="PROSITE-ProRule" id="PRU00042"/>
    </source>
</evidence>
<feature type="domain" description="C2H2-type" evidence="8">
    <location>
        <begin position="7"/>
        <end position="34"/>
    </location>
</feature>
<feature type="region of interest" description="Disordered" evidence="7">
    <location>
        <begin position="55"/>
        <end position="81"/>
    </location>
</feature>
<evidence type="ECO:0000259" key="8">
    <source>
        <dbReference type="PROSITE" id="PS50157"/>
    </source>
</evidence>
<dbReference type="Gene3D" id="3.30.160.60">
    <property type="entry name" value="Classic Zinc Finger"/>
    <property type="match status" value="2"/>
</dbReference>
<dbReference type="SMART" id="SM00355">
    <property type="entry name" value="ZnF_C2H2"/>
    <property type="match status" value="2"/>
</dbReference>
<feature type="domain" description="C2H2-type" evidence="8">
    <location>
        <begin position="35"/>
        <end position="62"/>
    </location>
</feature>
<dbReference type="InterPro" id="IPR013087">
    <property type="entry name" value="Znf_C2H2_type"/>
</dbReference>
<evidence type="ECO:0000256" key="5">
    <source>
        <dbReference type="ARBA" id="ARBA00023242"/>
    </source>
</evidence>
<accession>A0ABR4FJ35</accession>
<dbReference type="InterPro" id="IPR036236">
    <property type="entry name" value="Znf_C2H2_sf"/>
</dbReference>
<evidence type="ECO:0000313" key="9">
    <source>
        <dbReference type="EMBL" id="KAL2783255.1"/>
    </source>
</evidence>
<evidence type="ECO:0000256" key="2">
    <source>
        <dbReference type="ARBA" id="ARBA00022833"/>
    </source>
</evidence>
<name>A0ABR4FJ35_9EURO</name>
<feature type="compositionally biased region" description="Polar residues" evidence="7">
    <location>
        <begin position="60"/>
        <end position="70"/>
    </location>
</feature>
<evidence type="ECO:0000256" key="7">
    <source>
        <dbReference type="SAM" id="MobiDB-lite"/>
    </source>
</evidence>
<dbReference type="PROSITE" id="PS00028">
    <property type="entry name" value="ZINC_FINGER_C2H2_1"/>
    <property type="match status" value="2"/>
</dbReference>
<evidence type="ECO:0000313" key="10">
    <source>
        <dbReference type="Proteomes" id="UP001610563"/>
    </source>
</evidence>
<proteinExistence type="predicted"/>
<organism evidence="9 10">
    <name type="scientific">Aspergillus keveii</name>
    <dbReference type="NCBI Taxonomy" id="714993"/>
    <lineage>
        <taxon>Eukaryota</taxon>
        <taxon>Fungi</taxon>
        <taxon>Dikarya</taxon>
        <taxon>Ascomycota</taxon>
        <taxon>Pezizomycotina</taxon>
        <taxon>Eurotiomycetes</taxon>
        <taxon>Eurotiomycetidae</taxon>
        <taxon>Eurotiales</taxon>
        <taxon>Aspergillaceae</taxon>
        <taxon>Aspergillus</taxon>
        <taxon>Aspergillus subgen. Nidulantes</taxon>
    </lineage>
</organism>
<evidence type="ECO:0000256" key="4">
    <source>
        <dbReference type="ARBA" id="ARBA00023163"/>
    </source>
</evidence>
<dbReference type="PANTHER" id="PTHR47660:SF2">
    <property type="entry name" value="TRANSCRIPTION FACTOR WITH C2H2 AND ZN(2)-CYS(6) DNA BINDING DOMAIN (EUROFUNG)"/>
    <property type="match status" value="1"/>
</dbReference>
<comment type="caution">
    <text evidence="9">The sequence shown here is derived from an EMBL/GenBank/DDBJ whole genome shotgun (WGS) entry which is preliminary data.</text>
</comment>
<keyword evidence="4" id="KW-0804">Transcription</keyword>
<protein>
    <recommendedName>
        <fullName evidence="8">C2H2-type domain-containing protein</fullName>
    </recommendedName>
</protein>
<dbReference type="SUPFAM" id="SSF57667">
    <property type="entry name" value="beta-beta-alpha zinc fingers"/>
    <property type="match status" value="1"/>
</dbReference>
<keyword evidence="1" id="KW-0479">Metal-binding</keyword>
<keyword evidence="5" id="KW-0539">Nucleus</keyword>
<dbReference type="EMBL" id="JBFTWV010000252">
    <property type="protein sequence ID" value="KAL2783255.1"/>
    <property type="molecule type" value="Genomic_DNA"/>
</dbReference>
<dbReference type="PROSITE" id="PS50157">
    <property type="entry name" value="ZINC_FINGER_C2H2_2"/>
    <property type="match status" value="2"/>
</dbReference>
<dbReference type="Pfam" id="PF04082">
    <property type="entry name" value="Fungal_trans"/>
    <property type="match status" value="1"/>
</dbReference>
<evidence type="ECO:0000256" key="3">
    <source>
        <dbReference type="ARBA" id="ARBA00023015"/>
    </source>
</evidence>